<evidence type="ECO:0000313" key="2">
    <source>
        <dbReference type="EMBL" id="RHZ23226.1"/>
    </source>
</evidence>
<dbReference type="Gene3D" id="3.40.50.11440">
    <property type="match status" value="2"/>
</dbReference>
<dbReference type="Proteomes" id="UP000286510">
    <property type="component" value="Unassembled WGS sequence"/>
</dbReference>
<reference evidence="3 4" key="1">
    <citation type="submission" date="2018-08" db="EMBL/GenBank/DDBJ databases">
        <title>Aphanomyces genome sequencing and annotation.</title>
        <authorList>
            <person name="Minardi D."/>
            <person name="Oidtmann B."/>
            <person name="Van Der Giezen M."/>
            <person name="Studholme D.J."/>
        </authorList>
    </citation>
    <scope>NUCLEOTIDE SEQUENCE [LARGE SCALE GENOMIC DNA]</scope>
    <source>
        <strain evidence="1 3">D2</strain>
        <strain evidence="2 4">FDL457</strain>
    </source>
</reference>
<dbReference type="PANTHER" id="PTHR33171:SF17">
    <property type="entry name" value="LARA-LIKE N-TERMINAL DOMAIN-CONTAINING PROTEIN"/>
    <property type="match status" value="1"/>
</dbReference>
<dbReference type="Proteomes" id="UP000266643">
    <property type="component" value="Unassembled WGS sequence"/>
</dbReference>
<dbReference type="EMBL" id="QUTF01012504">
    <property type="protein sequence ID" value="RHZ23226.1"/>
    <property type="molecule type" value="Genomic_DNA"/>
</dbReference>
<dbReference type="VEuPathDB" id="FungiDB:H257_01187"/>
<comment type="caution">
    <text evidence="1">The sequence shown here is derived from an EMBL/GenBank/DDBJ whole genome shotgun (WGS) entry which is preliminary data.</text>
</comment>
<gene>
    <name evidence="2" type="ORF">DYB26_014527</name>
    <name evidence="1" type="ORF">DYB30_006152</name>
</gene>
<dbReference type="PANTHER" id="PTHR33171">
    <property type="entry name" value="LAR_N DOMAIN-CONTAINING PROTEIN"/>
    <property type="match status" value="1"/>
</dbReference>
<proteinExistence type="predicted"/>
<organism evidence="1 3">
    <name type="scientific">Aphanomyces astaci</name>
    <name type="common">Crayfish plague agent</name>
    <dbReference type="NCBI Taxonomy" id="112090"/>
    <lineage>
        <taxon>Eukaryota</taxon>
        <taxon>Sar</taxon>
        <taxon>Stramenopiles</taxon>
        <taxon>Oomycota</taxon>
        <taxon>Saprolegniomycetes</taxon>
        <taxon>Saprolegniales</taxon>
        <taxon>Verrucalvaceae</taxon>
        <taxon>Aphanomyces</taxon>
    </lineage>
</organism>
<dbReference type="AlphaFoldDB" id="A0A397C8T1"/>
<evidence type="ECO:0000313" key="3">
    <source>
        <dbReference type="Proteomes" id="UP000266643"/>
    </source>
</evidence>
<evidence type="ECO:0008006" key="5">
    <source>
        <dbReference type="Google" id="ProtNLM"/>
    </source>
</evidence>
<accession>A0A397C8T1</accession>
<protein>
    <recommendedName>
        <fullName evidence="5">LarA-like N-terminal domain-containing protein</fullName>
    </recommendedName>
</protein>
<evidence type="ECO:0000313" key="1">
    <source>
        <dbReference type="EMBL" id="RHY41534.1"/>
    </source>
</evidence>
<dbReference type="InterPro" id="IPR048068">
    <property type="entry name" value="LarA-like"/>
</dbReference>
<dbReference type="EMBL" id="QUTD01010031">
    <property type="protein sequence ID" value="RHY41534.1"/>
    <property type="molecule type" value="Genomic_DNA"/>
</dbReference>
<name>A0A397C8T1_APHAT</name>
<evidence type="ECO:0000313" key="4">
    <source>
        <dbReference type="Proteomes" id="UP000286510"/>
    </source>
</evidence>
<sequence length="210" mass="23451">MVLLYSDGSPTTEISDDDLKQALVTALDKFHGKDKRKVMFVPPDFTRFHSYVESGIVTQHAYEYFGEHVKDIMPALGTHAPMTPIEISKVTGVCVPSIVDEPWPAQLNKLIWEGGHDLILSIGQVVPHEVMGMANYNKNLFVGTGGSDAINFSHFIGAVYGMERMMGRANNPLRRILNYASDHFLTHLPIVYVQTVIGRRYALSPHDIII</sequence>